<dbReference type="GO" id="GO:0006355">
    <property type="term" value="P:regulation of DNA-templated transcription"/>
    <property type="evidence" value="ECO:0007669"/>
    <property type="project" value="InterPro"/>
</dbReference>
<sequence length="81" mass="9428">MTKRLQVVMGDDEYAEIEEFAERRGESVPQWVRAALREARAQQPRQTQARKLAALRKALTYEFPSGDIEQVLDETERGYRS</sequence>
<dbReference type="eggNOG" id="ENOG50327SM">
    <property type="taxonomic scope" value="Bacteria"/>
</dbReference>
<dbReference type="AlphaFoldDB" id="K6V9X0"/>
<accession>K6V9X0</accession>
<dbReference type="STRING" id="1108045.GORHZ_202_00020"/>
<dbReference type="Pfam" id="PF01402">
    <property type="entry name" value="RHH_1"/>
    <property type="match status" value="1"/>
</dbReference>
<reference evidence="2 3" key="1">
    <citation type="submission" date="2012-08" db="EMBL/GenBank/DDBJ databases">
        <title>Whole genome shotgun sequence of Gordonia rhizosphera NBRC 16068.</title>
        <authorList>
            <person name="Takarada H."/>
            <person name="Isaki S."/>
            <person name="Hosoyama A."/>
            <person name="Tsuchikane K."/>
            <person name="Katsumata H."/>
            <person name="Baba S."/>
            <person name="Ohji S."/>
            <person name="Yamazaki S."/>
            <person name="Fujita N."/>
        </authorList>
    </citation>
    <scope>NUCLEOTIDE SEQUENCE [LARGE SCALE GENOMIC DNA]</scope>
    <source>
        <strain evidence="2 3">NBRC 16068</strain>
    </source>
</reference>
<gene>
    <name evidence="2" type="ORF">GORHZ_202_00020</name>
</gene>
<proteinExistence type="predicted"/>
<dbReference type="InterPro" id="IPR002145">
    <property type="entry name" value="CopG"/>
</dbReference>
<comment type="caution">
    <text evidence="2">The sequence shown here is derived from an EMBL/GenBank/DDBJ whole genome shotgun (WGS) entry which is preliminary data.</text>
</comment>
<keyword evidence="3" id="KW-1185">Reference proteome</keyword>
<dbReference type="RefSeq" id="WP_006337863.1">
    <property type="nucleotide sequence ID" value="NZ_BAHC01000202.1"/>
</dbReference>
<dbReference type="InterPro" id="IPR010985">
    <property type="entry name" value="Ribbon_hlx_hlx"/>
</dbReference>
<dbReference type="Proteomes" id="UP000008363">
    <property type="component" value="Unassembled WGS sequence"/>
</dbReference>
<evidence type="ECO:0000313" key="3">
    <source>
        <dbReference type="Proteomes" id="UP000008363"/>
    </source>
</evidence>
<name>K6V9X0_9ACTN</name>
<feature type="domain" description="Ribbon-helix-helix protein CopG" evidence="1">
    <location>
        <begin position="3"/>
        <end position="42"/>
    </location>
</feature>
<dbReference type="EMBL" id="BAHC01000202">
    <property type="protein sequence ID" value="GAB93013.1"/>
    <property type="molecule type" value="Genomic_DNA"/>
</dbReference>
<protein>
    <recommendedName>
        <fullName evidence="1">Ribbon-helix-helix protein CopG domain-containing protein</fullName>
    </recommendedName>
</protein>
<dbReference type="OrthoDB" id="129839at2"/>
<evidence type="ECO:0000259" key="1">
    <source>
        <dbReference type="Pfam" id="PF01402"/>
    </source>
</evidence>
<organism evidence="2 3">
    <name type="scientific">Gordonia rhizosphera NBRC 16068</name>
    <dbReference type="NCBI Taxonomy" id="1108045"/>
    <lineage>
        <taxon>Bacteria</taxon>
        <taxon>Bacillati</taxon>
        <taxon>Actinomycetota</taxon>
        <taxon>Actinomycetes</taxon>
        <taxon>Mycobacteriales</taxon>
        <taxon>Gordoniaceae</taxon>
        <taxon>Gordonia</taxon>
    </lineage>
</organism>
<dbReference type="SUPFAM" id="SSF47598">
    <property type="entry name" value="Ribbon-helix-helix"/>
    <property type="match status" value="1"/>
</dbReference>
<evidence type="ECO:0000313" key="2">
    <source>
        <dbReference type="EMBL" id="GAB93013.1"/>
    </source>
</evidence>